<dbReference type="Pfam" id="PF00180">
    <property type="entry name" value="Iso_dh"/>
    <property type="match status" value="1"/>
</dbReference>
<dbReference type="InterPro" id="IPR036380">
    <property type="entry name" value="Isochorismatase-like_sf"/>
</dbReference>
<comment type="similarity">
    <text evidence="1">Belongs to the isochorismatase family.</text>
</comment>
<accession>A0A8H3FW44</accession>
<dbReference type="Proteomes" id="UP000664203">
    <property type="component" value="Unassembled WGS sequence"/>
</dbReference>
<proteinExistence type="inferred from homology"/>
<evidence type="ECO:0000259" key="3">
    <source>
        <dbReference type="Pfam" id="PF00180"/>
    </source>
</evidence>
<feature type="domain" description="Isochorismatase-like" evidence="4">
    <location>
        <begin position="145"/>
        <end position="227"/>
    </location>
</feature>
<dbReference type="Gene3D" id="3.40.718.10">
    <property type="entry name" value="Isopropylmalate Dehydrogenase"/>
    <property type="match status" value="1"/>
</dbReference>
<protein>
    <submittedName>
        <fullName evidence="5">Uncharacterized protein</fullName>
    </submittedName>
</protein>
<dbReference type="Gene3D" id="3.40.50.850">
    <property type="entry name" value="Isochorismatase-like"/>
    <property type="match status" value="1"/>
</dbReference>
<name>A0A8H3FW44_9LECA</name>
<keyword evidence="6" id="KW-1185">Reference proteome</keyword>
<dbReference type="EMBL" id="CAJPDR010000256">
    <property type="protein sequence ID" value="CAF9928813.1"/>
    <property type="molecule type" value="Genomic_DNA"/>
</dbReference>
<feature type="domain" description="Isopropylmalate dehydrogenase-like" evidence="3">
    <location>
        <begin position="31"/>
        <end position="106"/>
    </location>
</feature>
<evidence type="ECO:0000313" key="6">
    <source>
        <dbReference type="Proteomes" id="UP000664203"/>
    </source>
</evidence>
<organism evidence="5 6">
    <name type="scientific">Alectoria fallacina</name>
    <dbReference type="NCBI Taxonomy" id="1903189"/>
    <lineage>
        <taxon>Eukaryota</taxon>
        <taxon>Fungi</taxon>
        <taxon>Dikarya</taxon>
        <taxon>Ascomycota</taxon>
        <taxon>Pezizomycotina</taxon>
        <taxon>Lecanoromycetes</taxon>
        <taxon>OSLEUM clade</taxon>
        <taxon>Lecanoromycetidae</taxon>
        <taxon>Lecanorales</taxon>
        <taxon>Lecanorineae</taxon>
        <taxon>Parmeliaceae</taxon>
        <taxon>Alectoria</taxon>
    </lineage>
</organism>
<evidence type="ECO:0000313" key="5">
    <source>
        <dbReference type="EMBL" id="CAF9928813.1"/>
    </source>
</evidence>
<dbReference type="Pfam" id="PF00857">
    <property type="entry name" value="Isochorismatase"/>
    <property type="match status" value="1"/>
</dbReference>
<evidence type="ECO:0000256" key="1">
    <source>
        <dbReference type="ARBA" id="ARBA00006336"/>
    </source>
</evidence>
<dbReference type="OrthoDB" id="167809at2759"/>
<dbReference type="AlphaFoldDB" id="A0A8H3FW44"/>
<dbReference type="SUPFAM" id="SSF52499">
    <property type="entry name" value="Isochorismatase-like hydrolases"/>
    <property type="match status" value="1"/>
</dbReference>
<dbReference type="InterPro" id="IPR024084">
    <property type="entry name" value="IsoPropMal-DH-like_dom"/>
</dbReference>
<comment type="caution">
    <text evidence="5">The sequence shown here is derived from an EMBL/GenBank/DDBJ whole genome shotgun (WGS) entry which is preliminary data.</text>
</comment>
<dbReference type="InterPro" id="IPR000868">
    <property type="entry name" value="Isochorismatase-like_dom"/>
</dbReference>
<reference evidence="5" key="1">
    <citation type="submission" date="2021-03" db="EMBL/GenBank/DDBJ databases">
        <authorList>
            <person name="Tagirdzhanova G."/>
        </authorList>
    </citation>
    <scope>NUCLEOTIDE SEQUENCE</scope>
</reference>
<evidence type="ECO:0000256" key="2">
    <source>
        <dbReference type="ARBA" id="ARBA00007769"/>
    </source>
</evidence>
<evidence type="ECO:0000259" key="4">
    <source>
        <dbReference type="Pfam" id="PF00857"/>
    </source>
</evidence>
<dbReference type="SUPFAM" id="SSF53659">
    <property type="entry name" value="Isocitrate/Isopropylmalate dehydrogenase-like"/>
    <property type="match status" value="1"/>
</dbReference>
<comment type="similarity">
    <text evidence="2">Belongs to the isocitrate and isopropylmalate dehydrogenases family.</text>
</comment>
<sequence length="234" mass="25260">MHVVLLNIFGLGVQETRCTENVSLHPDVYDLSEYQTVHGSADDIAGKGLVNPAATIRAAASILEHHAGCKGIQAAIELALLSLRPRNKVTLDQGGDVSTTKVIDSILDTVTAAPRPPSRMRISQSLCTGTASAEERVSLWNKTSVIVMDFQNDFVSLEGNGAANGADTSAIAAPFSNIPRVIDFARAKGLKIILVRFLGDPRYQLPNMLHRDMALVKYPRCLEDIWGAECTTCC</sequence>
<gene>
    <name evidence="5" type="ORF">ALECFALPRED_004149</name>
</gene>